<dbReference type="Proteomes" id="UP000306229">
    <property type="component" value="Chromosome"/>
</dbReference>
<name>A0A5B7TU10_9FLAO</name>
<proteinExistence type="predicted"/>
<sequence>MGTTLLRILLSILFIGWIVYGIRITVDTNRKFFNKGDGISQDEWMKKIRKIHLRKVFTGLFAVLIIVLTLIFVNSQLI</sequence>
<gene>
    <name evidence="2" type="ORF">FF125_09865</name>
</gene>
<accession>A0A5B7TU10</accession>
<reference evidence="2 3" key="1">
    <citation type="submission" date="2019-05" db="EMBL/GenBank/DDBJ databases">
        <title>Algicella ahnfeltiae gen. nov., sp. nov., a novel marine bacterium of the family Flavobacteriaceae isolated from a red alga.</title>
        <authorList>
            <person name="Nedashkovskaya O.I."/>
            <person name="Kukhlevskiy A.D."/>
            <person name="Kim S.-G."/>
            <person name="Zhukova N.V."/>
            <person name="Mikhailov V.V."/>
        </authorList>
    </citation>
    <scope>NUCLEOTIDE SEQUENCE [LARGE SCALE GENOMIC DNA]</scope>
    <source>
        <strain evidence="2 3">10Alg115</strain>
    </source>
</reference>
<evidence type="ECO:0000256" key="1">
    <source>
        <dbReference type="SAM" id="Phobius"/>
    </source>
</evidence>
<organism evidence="2 3">
    <name type="scientific">Aureibaculum algae</name>
    <dbReference type="NCBI Taxonomy" id="2584122"/>
    <lineage>
        <taxon>Bacteria</taxon>
        <taxon>Pseudomonadati</taxon>
        <taxon>Bacteroidota</taxon>
        <taxon>Flavobacteriia</taxon>
        <taxon>Flavobacteriales</taxon>
        <taxon>Flavobacteriaceae</taxon>
        <taxon>Aureibaculum</taxon>
    </lineage>
</organism>
<keyword evidence="3" id="KW-1185">Reference proteome</keyword>
<keyword evidence="1" id="KW-0472">Membrane</keyword>
<evidence type="ECO:0000313" key="2">
    <source>
        <dbReference type="EMBL" id="QCX38724.1"/>
    </source>
</evidence>
<feature type="transmembrane region" description="Helical" evidence="1">
    <location>
        <begin position="56"/>
        <end position="73"/>
    </location>
</feature>
<protein>
    <submittedName>
        <fullName evidence="2">Uncharacterized protein</fullName>
    </submittedName>
</protein>
<dbReference type="RefSeq" id="WP_138949616.1">
    <property type="nucleotide sequence ID" value="NZ_CP040749.1"/>
</dbReference>
<feature type="transmembrane region" description="Helical" evidence="1">
    <location>
        <begin position="6"/>
        <end position="26"/>
    </location>
</feature>
<keyword evidence="1" id="KW-0812">Transmembrane</keyword>
<dbReference type="AlphaFoldDB" id="A0A5B7TU10"/>
<keyword evidence="1" id="KW-1133">Transmembrane helix</keyword>
<dbReference type="KEGG" id="fbe:FF125_09865"/>
<dbReference type="EMBL" id="CP040749">
    <property type="protein sequence ID" value="QCX38724.1"/>
    <property type="molecule type" value="Genomic_DNA"/>
</dbReference>
<evidence type="ECO:0000313" key="3">
    <source>
        <dbReference type="Proteomes" id="UP000306229"/>
    </source>
</evidence>